<evidence type="ECO:0000256" key="1">
    <source>
        <dbReference type="ARBA" id="ARBA00023236"/>
    </source>
</evidence>
<protein>
    <recommendedName>
        <fullName evidence="2">UVR domain-containing protein</fullName>
    </recommendedName>
</protein>
<dbReference type="SUPFAM" id="SSF46600">
    <property type="entry name" value="C-terminal UvrC-binding domain of UvrB"/>
    <property type="match status" value="1"/>
</dbReference>
<dbReference type="RefSeq" id="WP_053331884.1">
    <property type="nucleotide sequence ID" value="NZ_CCEJ010000007.1"/>
</dbReference>
<proteinExistence type="predicted"/>
<keyword evidence="1" id="KW-0742">SOS response</keyword>
<feature type="domain" description="UVR" evidence="2">
    <location>
        <begin position="140"/>
        <end position="175"/>
    </location>
</feature>
<dbReference type="InterPro" id="IPR025542">
    <property type="entry name" value="YacH"/>
</dbReference>
<accession>A0A090CZG0</accession>
<name>A0A090CZG0_9BACT</name>
<reference evidence="3" key="1">
    <citation type="submission" date="2013-12" db="EMBL/GenBank/DDBJ databases">
        <authorList>
            <person name="Linke B."/>
        </authorList>
    </citation>
    <scope>NUCLEOTIDE SEQUENCE [LARGE SCALE GENOMIC DNA]</scope>
    <source>
        <strain evidence="3">CRIB-18</strain>
    </source>
</reference>
<dbReference type="EMBL" id="CCEJ010000007">
    <property type="protein sequence ID" value="CDR34256.1"/>
    <property type="molecule type" value="Genomic_DNA"/>
</dbReference>
<dbReference type="AlphaFoldDB" id="A0A090CZG0"/>
<sequence>MIQEFSEEPKEKLPDRPLECSECKKPITIRYTEIEKGKFTEFSMCNDCPCLKKKLRGAPLEMAEGEAVRAGLACGNCGMTLESFLVGHPLGCSQCYAVFAEDILKELHTRGRLPPKTGTSKKSQLHMGRSPGEVVEISPSLQLIALNEALSEMLKREDYEQAAMIRDQINALTESAEKEKREKKQ</sequence>
<dbReference type="Pfam" id="PF02151">
    <property type="entry name" value="UVR"/>
    <property type="match status" value="1"/>
</dbReference>
<dbReference type="InterPro" id="IPR001943">
    <property type="entry name" value="UVR_dom"/>
</dbReference>
<organism evidence="3 4">
    <name type="scientific">Candidatus Criblamydia sequanensis CRIB-18</name>
    <dbReference type="NCBI Taxonomy" id="1437425"/>
    <lineage>
        <taxon>Bacteria</taxon>
        <taxon>Pseudomonadati</taxon>
        <taxon>Chlamydiota</taxon>
        <taxon>Chlamydiia</taxon>
        <taxon>Parachlamydiales</taxon>
        <taxon>Candidatus Criblamydiaceae</taxon>
        <taxon>Candidatus Criblamydia</taxon>
    </lineage>
</organism>
<comment type="caution">
    <text evidence="3">The sequence shown here is derived from an EMBL/GenBank/DDBJ whole genome shotgun (WGS) entry which is preliminary data.</text>
</comment>
<dbReference type="PANTHER" id="PTHR38430:SF1">
    <property type="entry name" value="PROTEIN-ARGININE KINASE ACTIVATOR PROTEIN"/>
    <property type="match status" value="1"/>
</dbReference>
<dbReference type="eggNOG" id="COG3880">
    <property type="taxonomic scope" value="Bacteria"/>
</dbReference>
<dbReference type="GO" id="GO:0005507">
    <property type="term" value="F:copper ion binding"/>
    <property type="evidence" value="ECO:0007669"/>
    <property type="project" value="TreeGrafter"/>
</dbReference>
<dbReference type="PROSITE" id="PS50151">
    <property type="entry name" value="UVR"/>
    <property type="match status" value="1"/>
</dbReference>
<gene>
    <name evidence="3" type="ORF">CSEC_1442</name>
</gene>
<dbReference type="GO" id="GO:0050897">
    <property type="term" value="F:cobalt ion binding"/>
    <property type="evidence" value="ECO:0007669"/>
    <property type="project" value="TreeGrafter"/>
</dbReference>
<dbReference type="STRING" id="1437425.CSEC_1442"/>
<dbReference type="PANTHER" id="PTHR38430">
    <property type="entry name" value="PROTEIN-ARGININE KINASE ACTIVATOR PROTEIN"/>
    <property type="match status" value="1"/>
</dbReference>
<dbReference type="Proteomes" id="UP000031552">
    <property type="component" value="Unassembled WGS sequence"/>
</dbReference>
<evidence type="ECO:0000259" key="2">
    <source>
        <dbReference type="PROSITE" id="PS50151"/>
    </source>
</evidence>
<dbReference type="InterPro" id="IPR036876">
    <property type="entry name" value="UVR_dom_sf"/>
</dbReference>
<evidence type="ECO:0000313" key="3">
    <source>
        <dbReference type="EMBL" id="CDR34256.1"/>
    </source>
</evidence>
<evidence type="ECO:0000313" key="4">
    <source>
        <dbReference type="Proteomes" id="UP000031552"/>
    </source>
</evidence>
<dbReference type="GO" id="GO:1990170">
    <property type="term" value="P:stress response to cadmium ion"/>
    <property type="evidence" value="ECO:0007669"/>
    <property type="project" value="TreeGrafter"/>
</dbReference>
<keyword evidence="1" id="KW-0227">DNA damage</keyword>
<dbReference type="GO" id="GO:1990169">
    <property type="term" value="P:stress response to copper ion"/>
    <property type="evidence" value="ECO:0007669"/>
    <property type="project" value="TreeGrafter"/>
</dbReference>
<dbReference type="GO" id="GO:0046870">
    <property type="term" value="F:cadmium ion binding"/>
    <property type="evidence" value="ECO:0007669"/>
    <property type="project" value="TreeGrafter"/>
</dbReference>
<dbReference type="GO" id="GO:0009432">
    <property type="term" value="P:SOS response"/>
    <property type="evidence" value="ECO:0007669"/>
    <property type="project" value="UniProtKB-KW"/>
</dbReference>
<reference evidence="3" key="2">
    <citation type="submission" date="2014-09" db="EMBL/GenBank/DDBJ databases">
        <title>Criblamydia sequanensis harbors a mega-plasmid encoding arsenite resistance.</title>
        <authorList>
            <person name="Bertelli C."/>
            <person name="Goesmann A."/>
            <person name="Greub G."/>
        </authorList>
    </citation>
    <scope>NUCLEOTIDE SEQUENCE [LARGE SCALE GENOMIC DNA]</scope>
    <source>
        <strain evidence="3">CRIB-18</strain>
    </source>
</reference>
<dbReference type="OrthoDB" id="21116at2"/>
<keyword evidence="4" id="KW-1185">Reference proteome</keyword>
<dbReference type="GO" id="GO:0008270">
    <property type="term" value="F:zinc ion binding"/>
    <property type="evidence" value="ECO:0007669"/>
    <property type="project" value="TreeGrafter"/>
</dbReference>